<sequence>MGKISKLEILSLKGGGFNVLIHEKGITVAHYSADGKLIRAAGNIDLLPSEIKVTQKSDF</sequence>
<comment type="caution">
    <text evidence="1">The sequence shown here is derived from an EMBL/GenBank/DDBJ whole genome shotgun (WGS) entry which is preliminary data.</text>
</comment>
<dbReference type="RefSeq" id="WP_380817785.1">
    <property type="nucleotide sequence ID" value="NZ_JBHTJN010000001.1"/>
</dbReference>
<proteinExistence type="predicted"/>
<name>A0ABW3I6X1_9PAST</name>
<keyword evidence="2" id="KW-1185">Reference proteome</keyword>
<dbReference type="Proteomes" id="UP001596996">
    <property type="component" value="Unassembled WGS sequence"/>
</dbReference>
<reference evidence="2" key="1">
    <citation type="journal article" date="2019" name="Int. J. Syst. Evol. Microbiol.">
        <title>The Global Catalogue of Microorganisms (GCM) 10K type strain sequencing project: providing services to taxonomists for standard genome sequencing and annotation.</title>
        <authorList>
            <consortium name="The Broad Institute Genomics Platform"/>
            <consortium name="The Broad Institute Genome Sequencing Center for Infectious Disease"/>
            <person name="Wu L."/>
            <person name="Ma J."/>
        </authorList>
    </citation>
    <scope>NUCLEOTIDE SEQUENCE [LARGE SCALE GENOMIC DNA]</scope>
    <source>
        <strain evidence="2">CCUG 61707</strain>
    </source>
</reference>
<dbReference type="EMBL" id="JBHTJN010000001">
    <property type="protein sequence ID" value="MFD0965285.1"/>
    <property type="molecule type" value="Genomic_DNA"/>
</dbReference>
<accession>A0ABW3I6X1</accession>
<evidence type="ECO:0000313" key="2">
    <source>
        <dbReference type="Proteomes" id="UP001596996"/>
    </source>
</evidence>
<evidence type="ECO:0000313" key="1">
    <source>
        <dbReference type="EMBL" id="MFD0965285.1"/>
    </source>
</evidence>
<gene>
    <name evidence="1" type="ORF">ACFQ02_00170</name>
</gene>
<protein>
    <submittedName>
        <fullName evidence="1">Uncharacterized protein</fullName>
    </submittedName>
</protein>
<organism evidence="1 2">
    <name type="scientific">Seminibacterium arietis</name>
    <dbReference type="NCBI Taxonomy" id="1173502"/>
    <lineage>
        <taxon>Bacteria</taxon>
        <taxon>Pseudomonadati</taxon>
        <taxon>Pseudomonadota</taxon>
        <taxon>Gammaproteobacteria</taxon>
        <taxon>Pasteurellales</taxon>
        <taxon>Pasteurellaceae</taxon>
        <taxon>Seminibacterium</taxon>
    </lineage>
</organism>